<dbReference type="EMBL" id="JAOYFB010000041">
    <property type="protein sequence ID" value="KAK4045214.1"/>
    <property type="molecule type" value="Genomic_DNA"/>
</dbReference>
<evidence type="ECO:0000313" key="3">
    <source>
        <dbReference type="Proteomes" id="UP001234178"/>
    </source>
</evidence>
<organism evidence="2 3">
    <name type="scientific">Daphnia magna</name>
    <dbReference type="NCBI Taxonomy" id="35525"/>
    <lineage>
        <taxon>Eukaryota</taxon>
        <taxon>Metazoa</taxon>
        <taxon>Ecdysozoa</taxon>
        <taxon>Arthropoda</taxon>
        <taxon>Crustacea</taxon>
        <taxon>Branchiopoda</taxon>
        <taxon>Diplostraca</taxon>
        <taxon>Cladocera</taxon>
        <taxon>Anomopoda</taxon>
        <taxon>Daphniidae</taxon>
        <taxon>Daphnia</taxon>
    </lineage>
</organism>
<dbReference type="Proteomes" id="UP001234178">
    <property type="component" value="Unassembled WGS sequence"/>
</dbReference>
<gene>
    <name evidence="2" type="ORF">OUZ56_032622</name>
</gene>
<accession>A0ABR0B9G2</accession>
<evidence type="ECO:0000256" key="1">
    <source>
        <dbReference type="SAM" id="MobiDB-lite"/>
    </source>
</evidence>
<keyword evidence="3" id="KW-1185">Reference proteome</keyword>
<proteinExistence type="predicted"/>
<sequence length="392" mass="42963">MRMHAAFVRDEETSSDKVCGNGVERFPDLEVEELFRGVGKRHSDHLEVVVEIDHSQGLAGRHVLGRNAAHVRLIGGVRHRRDGGNRGHGSDVSRLDCDAKTAVYVDGVRKLEDAADRELRHLRGRIQRDFPEGELHVVAVDLNQEVRRECEGRSRGRRRLNEDVLRPRGVPLRAGRSSGPLNALDALNPLDPLNALGARVAGKTLDPLRSWVALGARRPRRSREARPPLQTSVALRALWTDCARGPGRAGEALDTLVALRSGGTNGPLRARRARGAGKTDRTLRADVTLWALRTRRAGGPLDTLRSGVALGTRGPHRTVGAGCSGGACAALRALRAGIPLRPLRAALSLDAWRPREPLRTGDAADDLDGLLRERRRAERRGRARDDFKDRHG</sequence>
<reference evidence="2 3" key="1">
    <citation type="journal article" date="2023" name="Nucleic Acids Res.">
        <title>The hologenome of Daphnia magna reveals possible DNA methylation and microbiome-mediated evolution of the host genome.</title>
        <authorList>
            <person name="Chaturvedi A."/>
            <person name="Li X."/>
            <person name="Dhandapani V."/>
            <person name="Marshall H."/>
            <person name="Kissane S."/>
            <person name="Cuenca-Cambronero M."/>
            <person name="Asole G."/>
            <person name="Calvet F."/>
            <person name="Ruiz-Romero M."/>
            <person name="Marangio P."/>
            <person name="Guigo R."/>
            <person name="Rago D."/>
            <person name="Mirbahai L."/>
            <person name="Eastwood N."/>
            <person name="Colbourne J.K."/>
            <person name="Zhou J."/>
            <person name="Mallon E."/>
            <person name="Orsini L."/>
        </authorList>
    </citation>
    <scope>NUCLEOTIDE SEQUENCE [LARGE SCALE GENOMIC DNA]</scope>
    <source>
        <strain evidence="2">LRV0_1</strain>
    </source>
</reference>
<protein>
    <submittedName>
        <fullName evidence="2">Uncharacterized protein</fullName>
    </submittedName>
</protein>
<comment type="caution">
    <text evidence="2">The sequence shown here is derived from an EMBL/GenBank/DDBJ whole genome shotgun (WGS) entry which is preliminary data.</text>
</comment>
<evidence type="ECO:0000313" key="2">
    <source>
        <dbReference type="EMBL" id="KAK4045214.1"/>
    </source>
</evidence>
<name>A0ABR0B9G2_9CRUS</name>
<feature type="region of interest" description="Disordered" evidence="1">
    <location>
        <begin position="363"/>
        <end position="392"/>
    </location>
</feature>
<feature type="compositionally biased region" description="Basic and acidic residues" evidence="1">
    <location>
        <begin position="383"/>
        <end position="392"/>
    </location>
</feature>